<name>A0AAX3J963_9GAMM</name>
<organism evidence="1 2">
    <name type="scientific">Pantoea brenneri</name>
    <dbReference type="NCBI Taxonomy" id="472694"/>
    <lineage>
        <taxon>Bacteria</taxon>
        <taxon>Pseudomonadati</taxon>
        <taxon>Pseudomonadota</taxon>
        <taxon>Gammaproteobacteria</taxon>
        <taxon>Enterobacterales</taxon>
        <taxon>Erwiniaceae</taxon>
        <taxon>Pantoea</taxon>
    </lineage>
</organism>
<protein>
    <submittedName>
        <fullName evidence="1">Class I SAM-dependent methyltransferase</fullName>
    </submittedName>
</protein>
<dbReference type="Gene3D" id="3.40.50.150">
    <property type="entry name" value="Vaccinia Virus protein VP39"/>
    <property type="match status" value="1"/>
</dbReference>
<evidence type="ECO:0000313" key="1">
    <source>
        <dbReference type="EMBL" id="VXC23759.1"/>
    </source>
</evidence>
<gene>
    <name evidence="1" type="ORF">PANT111_290006</name>
</gene>
<proteinExistence type="predicted"/>
<dbReference type="Proteomes" id="UP000433737">
    <property type="component" value="Unassembled WGS sequence"/>
</dbReference>
<dbReference type="GO" id="GO:0008168">
    <property type="term" value="F:methyltransferase activity"/>
    <property type="evidence" value="ECO:0007669"/>
    <property type="project" value="UniProtKB-KW"/>
</dbReference>
<accession>A0AAX3J963</accession>
<sequence length="123" mass="13896">MPWISEKPLSSFPRQNLRKTFDGILAWDSFFHLCHSDQRDMFAIFSANAKPGTALMFNAGPEEGEAFGQLQGELLAHSSLSPSEYASLMQHYGFQTVRHVVEDRQYNSRTIWLAVKPATGQCD</sequence>
<dbReference type="AlphaFoldDB" id="A0AAX3J963"/>
<dbReference type="InterPro" id="IPR029063">
    <property type="entry name" value="SAM-dependent_MTases_sf"/>
</dbReference>
<keyword evidence="1" id="KW-0808">Transferase</keyword>
<dbReference type="EMBL" id="CABWMH010000022">
    <property type="protein sequence ID" value="VXC23759.1"/>
    <property type="molecule type" value="Genomic_DNA"/>
</dbReference>
<reference evidence="1 2" key="1">
    <citation type="submission" date="2019-10" db="EMBL/GenBank/DDBJ databases">
        <authorList>
            <person name="Karimi E."/>
        </authorList>
    </citation>
    <scope>NUCLEOTIDE SEQUENCE [LARGE SCALE GENOMIC DNA]</scope>
    <source>
        <strain evidence="1">Pantoea sp. 111</strain>
    </source>
</reference>
<keyword evidence="1" id="KW-0489">Methyltransferase</keyword>
<evidence type="ECO:0000313" key="2">
    <source>
        <dbReference type="Proteomes" id="UP000433737"/>
    </source>
</evidence>
<dbReference type="SUPFAM" id="SSF53335">
    <property type="entry name" value="S-adenosyl-L-methionine-dependent methyltransferases"/>
    <property type="match status" value="1"/>
</dbReference>
<dbReference type="GO" id="GO:0032259">
    <property type="term" value="P:methylation"/>
    <property type="evidence" value="ECO:0007669"/>
    <property type="project" value="UniProtKB-KW"/>
</dbReference>
<comment type="caution">
    <text evidence="1">The sequence shown here is derived from an EMBL/GenBank/DDBJ whole genome shotgun (WGS) entry which is preliminary data.</text>
</comment>